<sequence length="110" mass="11964">MNEAELSALRARIMTALRQVADPEIGENIVDLGLVETLALVPPLASLILIPTSATCPMADQIMNDAGCAIEAQCPPDWRVEVDMNWDFTWTPDRMAPALRLRFGWGGGAV</sequence>
<reference evidence="2 3" key="1">
    <citation type="submission" date="2022-10" db="EMBL/GenBank/DDBJ databases">
        <title>paucibacter sp. hw8 Genome sequencing.</title>
        <authorList>
            <person name="Park S."/>
        </authorList>
    </citation>
    <scope>NUCLEOTIDE SEQUENCE [LARGE SCALE GENOMIC DNA]</scope>
    <source>
        <strain evidence="3">hw8</strain>
    </source>
</reference>
<dbReference type="PANTHER" id="PTHR42831:SF1">
    <property type="entry name" value="FE-S PROTEIN MATURATION AUXILIARY FACTOR YITW"/>
    <property type="match status" value="1"/>
</dbReference>
<feature type="domain" description="MIP18 family-like" evidence="1">
    <location>
        <begin position="10"/>
        <end position="82"/>
    </location>
</feature>
<dbReference type="EMBL" id="JAQQXS010000013">
    <property type="protein sequence ID" value="MDC8786419.1"/>
    <property type="molecule type" value="Genomic_DNA"/>
</dbReference>
<accession>A0ABT5KU28</accession>
<organism evidence="2 3">
    <name type="scientific">Roseateles koreensis</name>
    <dbReference type="NCBI Taxonomy" id="2987526"/>
    <lineage>
        <taxon>Bacteria</taxon>
        <taxon>Pseudomonadati</taxon>
        <taxon>Pseudomonadota</taxon>
        <taxon>Betaproteobacteria</taxon>
        <taxon>Burkholderiales</taxon>
        <taxon>Sphaerotilaceae</taxon>
        <taxon>Roseateles</taxon>
    </lineage>
</organism>
<evidence type="ECO:0000313" key="3">
    <source>
        <dbReference type="Proteomes" id="UP001219862"/>
    </source>
</evidence>
<dbReference type="Gene3D" id="3.30.300.130">
    <property type="entry name" value="Fe-S cluster assembly (FSCA)"/>
    <property type="match status" value="1"/>
</dbReference>
<dbReference type="SUPFAM" id="SSF117916">
    <property type="entry name" value="Fe-S cluster assembly (FSCA) domain-like"/>
    <property type="match status" value="1"/>
</dbReference>
<dbReference type="InterPro" id="IPR052339">
    <property type="entry name" value="Fe-S_Maturation_MIP18"/>
</dbReference>
<dbReference type="Pfam" id="PF01883">
    <property type="entry name" value="FeS_assembly_P"/>
    <property type="match status" value="1"/>
</dbReference>
<name>A0ABT5KU28_9BURK</name>
<gene>
    <name evidence="2" type="ORF">PRZ01_14610</name>
</gene>
<keyword evidence="3" id="KW-1185">Reference proteome</keyword>
<dbReference type="Proteomes" id="UP001219862">
    <property type="component" value="Unassembled WGS sequence"/>
</dbReference>
<dbReference type="PANTHER" id="PTHR42831">
    <property type="entry name" value="FE-S PROTEIN MATURATION AUXILIARY FACTOR YITW"/>
    <property type="match status" value="1"/>
</dbReference>
<evidence type="ECO:0000259" key="1">
    <source>
        <dbReference type="Pfam" id="PF01883"/>
    </source>
</evidence>
<dbReference type="RefSeq" id="WP_273597536.1">
    <property type="nucleotide sequence ID" value="NZ_JAQQXS010000013.1"/>
</dbReference>
<proteinExistence type="predicted"/>
<protein>
    <submittedName>
        <fullName evidence="2">Metal-sulfur cluster assembly factor</fullName>
    </submittedName>
</protein>
<dbReference type="InterPro" id="IPR002744">
    <property type="entry name" value="MIP18-like"/>
</dbReference>
<evidence type="ECO:0000313" key="2">
    <source>
        <dbReference type="EMBL" id="MDC8786419.1"/>
    </source>
</evidence>
<dbReference type="InterPro" id="IPR034904">
    <property type="entry name" value="FSCA_dom_sf"/>
</dbReference>
<comment type="caution">
    <text evidence="2">The sequence shown here is derived from an EMBL/GenBank/DDBJ whole genome shotgun (WGS) entry which is preliminary data.</text>
</comment>